<dbReference type="Proteomes" id="UP000245926">
    <property type="component" value="Chromosome"/>
</dbReference>
<evidence type="ECO:0000259" key="2">
    <source>
        <dbReference type="SMART" id="SM01324"/>
    </source>
</evidence>
<organism evidence="3 4">
    <name type="scientific">Methylobacterium durans</name>
    <dbReference type="NCBI Taxonomy" id="2202825"/>
    <lineage>
        <taxon>Bacteria</taxon>
        <taxon>Pseudomonadati</taxon>
        <taxon>Pseudomonadota</taxon>
        <taxon>Alphaproteobacteria</taxon>
        <taxon>Hyphomicrobiales</taxon>
        <taxon>Methylobacteriaceae</taxon>
        <taxon>Methylobacterium</taxon>
    </lineage>
</organism>
<dbReference type="Pfam" id="PF13308">
    <property type="entry name" value="YARHG"/>
    <property type="match status" value="1"/>
</dbReference>
<feature type="domain" description="YARHG" evidence="2">
    <location>
        <begin position="5"/>
        <end position="86"/>
    </location>
</feature>
<dbReference type="AlphaFoldDB" id="A0A2U8WAJ0"/>
<name>A0A2U8WAJ0_9HYPH</name>
<evidence type="ECO:0000313" key="4">
    <source>
        <dbReference type="Proteomes" id="UP000245926"/>
    </source>
</evidence>
<gene>
    <name evidence="3" type="ORF">DK389_21620</name>
</gene>
<sequence length="92" mass="10133">MRLLALVRAALVCASLPLAGQAQAAFPCDELWGERNAVYAEAGYCFRTARGIRAFGNANCRYDDIRDVPLSARDRAKVADIVREERRNGCGE</sequence>
<dbReference type="KEGG" id="mets:DK389_21620"/>
<proteinExistence type="predicted"/>
<feature type="signal peptide" evidence="1">
    <location>
        <begin position="1"/>
        <end position="24"/>
    </location>
</feature>
<accession>A0A2U8WAJ0</accession>
<feature type="chain" id="PRO_5015901067" evidence="1">
    <location>
        <begin position="25"/>
        <end position="92"/>
    </location>
</feature>
<dbReference type="OrthoDB" id="7666530at2"/>
<dbReference type="InterPro" id="IPR025582">
    <property type="entry name" value="YARHG_dom"/>
</dbReference>
<keyword evidence="4" id="KW-1185">Reference proteome</keyword>
<evidence type="ECO:0000313" key="3">
    <source>
        <dbReference type="EMBL" id="AWN42628.1"/>
    </source>
</evidence>
<dbReference type="RefSeq" id="WP_109892699.1">
    <property type="nucleotide sequence ID" value="NZ_CP029550.1"/>
</dbReference>
<keyword evidence="1" id="KW-0732">Signal</keyword>
<evidence type="ECO:0000256" key="1">
    <source>
        <dbReference type="SAM" id="SignalP"/>
    </source>
</evidence>
<reference evidence="4" key="1">
    <citation type="submission" date="2018-05" db="EMBL/GenBank/DDBJ databases">
        <title>Complete Genome Sequence of Methylobacterium sp. 17SD2-17.</title>
        <authorList>
            <person name="Srinivasan S."/>
        </authorList>
    </citation>
    <scope>NUCLEOTIDE SEQUENCE [LARGE SCALE GENOMIC DNA]</scope>
    <source>
        <strain evidence="4">17SD2-17</strain>
    </source>
</reference>
<dbReference type="SMART" id="SM01324">
    <property type="entry name" value="YARHG"/>
    <property type="match status" value="1"/>
</dbReference>
<protein>
    <submittedName>
        <fullName evidence="3">YARHG domain-containing protein</fullName>
    </submittedName>
</protein>
<dbReference type="EMBL" id="CP029550">
    <property type="protein sequence ID" value="AWN42628.1"/>
    <property type="molecule type" value="Genomic_DNA"/>
</dbReference>